<name>A0A1A6AF86_9TREE</name>
<evidence type="ECO:0000313" key="3">
    <source>
        <dbReference type="EMBL" id="WWC58002.1"/>
    </source>
</evidence>
<feature type="compositionally biased region" description="Low complexity" evidence="1">
    <location>
        <begin position="28"/>
        <end position="49"/>
    </location>
</feature>
<protein>
    <submittedName>
        <fullName evidence="2">Uncharacterized protein</fullName>
    </submittedName>
</protein>
<reference evidence="3" key="2">
    <citation type="submission" date="2013-07" db="EMBL/GenBank/DDBJ databases">
        <authorList>
            <consortium name="The Broad Institute Genome Sequencing Platform"/>
            <person name="Cuomo C."/>
            <person name="Litvintseva A."/>
            <person name="Chen Y."/>
            <person name="Heitman J."/>
            <person name="Sun S."/>
            <person name="Springer D."/>
            <person name="Dromer F."/>
            <person name="Young S.K."/>
            <person name="Zeng Q."/>
            <person name="Gargeya S."/>
            <person name="Fitzgerald M."/>
            <person name="Abouelleil A."/>
            <person name="Alvarado L."/>
            <person name="Berlin A.M."/>
            <person name="Chapman S.B."/>
            <person name="Dewar J."/>
            <person name="Goldberg J."/>
            <person name="Griggs A."/>
            <person name="Gujja S."/>
            <person name="Hansen M."/>
            <person name="Howarth C."/>
            <person name="Imamovic A."/>
            <person name="Larimer J."/>
            <person name="McCowan C."/>
            <person name="Murphy C."/>
            <person name="Pearson M."/>
            <person name="Priest M."/>
            <person name="Roberts A."/>
            <person name="Saif S."/>
            <person name="Shea T."/>
            <person name="Sykes S."/>
            <person name="Wortman J."/>
            <person name="Nusbaum C."/>
            <person name="Birren B."/>
        </authorList>
    </citation>
    <scope>NUCLEOTIDE SEQUENCE</scope>
    <source>
        <strain evidence="3">CBS 10117</strain>
    </source>
</reference>
<reference evidence="3" key="3">
    <citation type="submission" date="2024-02" db="EMBL/GenBank/DDBJ databases">
        <title>Comparative genomics of Cryptococcus and Kwoniella reveals pathogenesis evolution and contrasting modes of karyotype evolution via chromosome fusion or intercentromeric recombination.</title>
        <authorList>
            <person name="Coelho M.A."/>
            <person name="David-Palma M."/>
            <person name="Shea T."/>
            <person name="Bowers K."/>
            <person name="McGinley-Smith S."/>
            <person name="Mohammad A.W."/>
            <person name="Gnirke A."/>
            <person name="Yurkov A.M."/>
            <person name="Nowrousian M."/>
            <person name="Sun S."/>
            <person name="Cuomo C.A."/>
            <person name="Heitman J."/>
        </authorList>
    </citation>
    <scope>NUCLEOTIDE SEQUENCE</scope>
    <source>
        <strain evidence="3">CBS 10117</strain>
    </source>
</reference>
<dbReference type="GeneID" id="28964237"/>
<dbReference type="KEGG" id="kdj:28964237"/>
<evidence type="ECO:0000313" key="4">
    <source>
        <dbReference type="Proteomes" id="UP000078595"/>
    </source>
</evidence>
<dbReference type="EMBL" id="KI894027">
    <property type="protein sequence ID" value="OBR88721.1"/>
    <property type="molecule type" value="Genomic_DNA"/>
</dbReference>
<accession>A0A1A6AF86</accession>
<dbReference type="AlphaFoldDB" id="A0A1A6AF86"/>
<proteinExistence type="predicted"/>
<reference evidence="2" key="1">
    <citation type="submission" date="2013-07" db="EMBL/GenBank/DDBJ databases">
        <title>The Genome Sequence of Cryptococcus dejecticola CBS10117.</title>
        <authorList>
            <consortium name="The Broad Institute Genome Sequencing Platform"/>
            <person name="Cuomo C."/>
            <person name="Litvintseva A."/>
            <person name="Chen Y."/>
            <person name="Heitman J."/>
            <person name="Sun S."/>
            <person name="Springer D."/>
            <person name="Dromer F."/>
            <person name="Young S.K."/>
            <person name="Zeng Q."/>
            <person name="Gargeya S."/>
            <person name="Fitzgerald M."/>
            <person name="Abouelleil A."/>
            <person name="Alvarado L."/>
            <person name="Berlin A.M."/>
            <person name="Chapman S.B."/>
            <person name="Dewar J."/>
            <person name="Goldberg J."/>
            <person name="Griggs A."/>
            <person name="Gujja S."/>
            <person name="Hansen M."/>
            <person name="Howarth C."/>
            <person name="Imamovic A."/>
            <person name="Larimer J."/>
            <person name="McCowan C."/>
            <person name="Murphy C."/>
            <person name="Pearson M."/>
            <person name="Priest M."/>
            <person name="Roberts A."/>
            <person name="Saif S."/>
            <person name="Shea T."/>
            <person name="Sykes S."/>
            <person name="Wortman J."/>
            <person name="Nusbaum C."/>
            <person name="Birren B."/>
        </authorList>
    </citation>
    <scope>NUCLEOTIDE SEQUENCE [LARGE SCALE GENOMIC DNA]</scope>
    <source>
        <strain evidence="2">CBS 10117</strain>
    </source>
</reference>
<keyword evidence="4" id="KW-1185">Reference proteome</keyword>
<dbReference type="RefSeq" id="XP_018266563.1">
    <property type="nucleotide sequence ID" value="XM_018403909.1"/>
</dbReference>
<sequence length="96" mass="10094">MPFVKAQGSKSSSVSTRHDSTENPDDQSSNASASTTNSVGGGSQTSQQGPHEGAALETMLATLSRDAEYNPSEDLQALVDNENPLPSWMQNLQGNV</sequence>
<evidence type="ECO:0000313" key="2">
    <source>
        <dbReference type="EMBL" id="OBR88721.1"/>
    </source>
</evidence>
<evidence type="ECO:0000256" key="1">
    <source>
        <dbReference type="SAM" id="MobiDB-lite"/>
    </source>
</evidence>
<dbReference type="EMBL" id="CP144530">
    <property type="protein sequence ID" value="WWC58002.1"/>
    <property type="molecule type" value="Genomic_DNA"/>
</dbReference>
<gene>
    <name evidence="2" type="ORF">I303_00538</name>
    <name evidence="3" type="ORF">I303_100537</name>
</gene>
<feature type="region of interest" description="Disordered" evidence="1">
    <location>
        <begin position="1"/>
        <end position="57"/>
    </location>
</feature>
<organism evidence="2">
    <name type="scientific">Kwoniella dejecticola CBS 10117</name>
    <dbReference type="NCBI Taxonomy" id="1296121"/>
    <lineage>
        <taxon>Eukaryota</taxon>
        <taxon>Fungi</taxon>
        <taxon>Dikarya</taxon>
        <taxon>Basidiomycota</taxon>
        <taxon>Agaricomycotina</taxon>
        <taxon>Tremellomycetes</taxon>
        <taxon>Tremellales</taxon>
        <taxon>Cryptococcaceae</taxon>
        <taxon>Kwoniella</taxon>
    </lineage>
</organism>
<dbReference type="VEuPathDB" id="FungiDB:I303_00538"/>
<dbReference type="Proteomes" id="UP000078595">
    <property type="component" value="Chromosome 1"/>
</dbReference>